<evidence type="ECO:0000313" key="2">
    <source>
        <dbReference type="Proteomes" id="UP000050482"/>
    </source>
</evidence>
<dbReference type="STRING" id="471514.AN477_13860"/>
<keyword evidence="2" id="KW-1185">Reference proteome</keyword>
<proteinExistence type="predicted"/>
<comment type="caution">
    <text evidence="1">The sequence shown here is derived from an EMBL/GenBank/DDBJ whole genome shotgun (WGS) entry which is preliminary data.</text>
</comment>
<sequence length="110" mass="12911">MTNEEWMALIKEKRERIIAVCKKVWYGAPIDGSSVVVILDDDGHVGHYVSTGNDRTVDETEGTSIRIAVFPYYDHYYEEEYNEDEIEKIEREYCDDMIAEALNEFEWTMS</sequence>
<dbReference type="AlphaFoldDB" id="A0A0P9CCE3"/>
<evidence type="ECO:0000313" key="1">
    <source>
        <dbReference type="EMBL" id="KPV43170.1"/>
    </source>
</evidence>
<name>A0A0P9CCE3_9BACL</name>
<reference evidence="1 2" key="1">
    <citation type="submission" date="2015-09" db="EMBL/GenBank/DDBJ databases">
        <title>Draft genome sequence of Alicyclobacillus ferrooxydans DSM 22381.</title>
        <authorList>
            <person name="Hemp J."/>
        </authorList>
    </citation>
    <scope>NUCLEOTIDE SEQUENCE [LARGE SCALE GENOMIC DNA]</scope>
    <source>
        <strain evidence="1 2">TC-34</strain>
    </source>
</reference>
<dbReference type="EMBL" id="LJCO01000056">
    <property type="protein sequence ID" value="KPV43170.1"/>
    <property type="molecule type" value="Genomic_DNA"/>
</dbReference>
<organism evidence="1 2">
    <name type="scientific">Alicyclobacillus ferrooxydans</name>
    <dbReference type="NCBI Taxonomy" id="471514"/>
    <lineage>
        <taxon>Bacteria</taxon>
        <taxon>Bacillati</taxon>
        <taxon>Bacillota</taxon>
        <taxon>Bacilli</taxon>
        <taxon>Bacillales</taxon>
        <taxon>Alicyclobacillaceae</taxon>
        <taxon>Alicyclobacillus</taxon>
    </lineage>
</organism>
<dbReference type="RefSeq" id="WP_054969764.1">
    <property type="nucleotide sequence ID" value="NZ_LJCO01000056.1"/>
</dbReference>
<gene>
    <name evidence="1" type="ORF">AN477_13860</name>
</gene>
<protein>
    <submittedName>
        <fullName evidence="1">Uncharacterized protein</fullName>
    </submittedName>
</protein>
<dbReference type="Proteomes" id="UP000050482">
    <property type="component" value="Unassembled WGS sequence"/>
</dbReference>
<dbReference type="PATRIC" id="fig|471514.4.peg.3458"/>
<accession>A0A0P9CCE3</accession>